<dbReference type="Gene3D" id="1.10.1540.10">
    <property type="entry name" value="BEACH domain"/>
    <property type="match status" value="1"/>
</dbReference>
<dbReference type="PANTHER" id="PTHR13743:SF64">
    <property type="entry name" value="LIPOPOLYSACCHARIDE-RESPONSIVE AND BEIGE-LIKE ANCHOR PROTEIN"/>
    <property type="match status" value="1"/>
</dbReference>
<dbReference type="Pfam" id="PF02138">
    <property type="entry name" value="Beach"/>
    <property type="match status" value="1"/>
</dbReference>
<feature type="non-terminal residue" evidence="3">
    <location>
        <position position="1"/>
    </location>
</feature>
<gene>
    <name evidence="3" type="ORF">DNTS_026454</name>
</gene>
<dbReference type="GO" id="GO:0019901">
    <property type="term" value="F:protein kinase binding"/>
    <property type="evidence" value="ECO:0007669"/>
    <property type="project" value="TreeGrafter"/>
</dbReference>
<dbReference type="InterPro" id="IPR050865">
    <property type="entry name" value="BEACH_Domain"/>
</dbReference>
<sequence length="374" mass="42145">WQSPPAAAAYAQCRQTDRSQNEEEFIFTDLRGSCCYILPLTFYFGEDEEAPAVMFNFPDVATVKKVVHCLPRVGVGTNFGLPQTRFILLLSSLSSVQEPAELDPYRSIFMALTLIPYMLYTRPHRAAITRISLASPKQLYKASNMTQRWQRREISNFEYLMFLNTISGRTFNDLNQYPVFPWVITNYESEDLDLSLPSNYRDLSKFCEHSSGGSNDESESDGQMQWSSEGGTLLTAMCTSPHARLPQPQTSQIMGPRLPSSPFPLNQAYGSPFSPSPQWLPPTGFKDNGPVLRAASPWPLFPSLSLPLWSFDSLAFMCSQAFKPRGETEAERERPGTEQHNHLYYNCFIRAVDTANISVCLVEHDDSVSALKAI</sequence>
<keyword evidence="4" id="KW-1185">Reference proteome</keyword>
<dbReference type="SUPFAM" id="SSF81837">
    <property type="entry name" value="BEACH domain"/>
    <property type="match status" value="1"/>
</dbReference>
<evidence type="ECO:0000313" key="4">
    <source>
        <dbReference type="Proteomes" id="UP000316079"/>
    </source>
</evidence>
<dbReference type="AlphaFoldDB" id="A0A553MTH3"/>
<accession>A0A553MTH3</accession>
<dbReference type="InterPro" id="IPR036372">
    <property type="entry name" value="BEACH_dom_sf"/>
</dbReference>
<comment type="caution">
    <text evidence="3">The sequence shown here is derived from an EMBL/GenBank/DDBJ whole genome shotgun (WGS) entry which is preliminary data.</text>
</comment>
<dbReference type="PANTHER" id="PTHR13743">
    <property type="entry name" value="BEIGE/BEACH-RELATED"/>
    <property type="match status" value="1"/>
</dbReference>
<dbReference type="GO" id="GO:0005829">
    <property type="term" value="C:cytosol"/>
    <property type="evidence" value="ECO:0007669"/>
    <property type="project" value="TreeGrafter"/>
</dbReference>
<dbReference type="GO" id="GO:0016020">
    <property type="term" value="C:membrane"/>
    <property type="evidence" value="ECO:0007669"/>
    <property type="project" value="TreeGrafter"/>
</dbReference>
<dbReference type="STRING" id="623744.A0A553MTH3"/>
<organism evidence="3 4">
    <name type="scientific">Danionella cerebrum</name>
    <dbReference type="NCBI Taxonomy" id="2873325"/>
    <lineage>
        <taxon>Eukaryota</taxon>
        <taxon>Metazoa</taxon>
        <taxon>Chordata</taxon>
        <taxon>Craniata</taxon>
        <taxon>Vertebrata</taxon>
        <taxon>Euteleostomi</taxon>
        <taxon>Actinopterygii</taxon>
        <taxon>Neopterygii</taxon>
        <taxon>Teleostei</taxon>
        <taxon>Ostariophysi</taxon>
        <taxon>Cypriniformes</taxon>
        <taxon>Danionidae</taxon>
        <taxon>Danioninae</taxon>
        <taxon>Danionella</taxon>
    </lineage>
</organism>
<name>A0A553MTH3_9TELE</name>
<dbReference type="PROSITE" id="PS50197">
    <property type="entry name" value="BEACH"/>
    <property type="match status" value="1"/>
</dbReference>
<evidence type="ECO:0000256" key="1">
    <source>
        <dbReference type="ARBA" id="ARBA00022574"/>
    </source>
</evidence>
<dbReference type="GO" id="GO:0008104">
    <property type="term" value="P:intracellular protein localization"/>
    <property type="evidence" value="ECO:0007669"/>
    <property type="project" value="TreeGrafter"/>
</dbReference>
<dbReference type="InterPro" id="IPR000409">
    <property type="entry name" value="BEACH_dom"/>
</dbReference>
<dbReference type="EMBL" id="SRMA01027282">
    <property type="protein sequence ID" value="TRY56479.1"/>
    <property type="molecule type" value="Genomic_DNA"/>
</dbReference>
<proteinExistence type="predicted"/>
<dbReference type="Proteomes" id="UP000316079">
    <property type="component" value="Unassembled WGS sequence"/>
</dbReference>
<protein>
    <recommendedName>
        <fullName evidence="2">BEACH domain-containing protein</fullName>
    </recommendedName>
</protein>
<evidence type="ECO:0000259" key="2">
    <source>
        <dbReference type="PROSITE" id="PS50197"/>
    </source>
</evidence>
<feature type="domain" description="BEACH" evidence="2">
    <location>
        <begin position="134"/>
        <end position="374"/>
    </location>
</feature>
<evidence type="ECO:0000313" key="3">
    <source>
        <dbReference type="EMBL" id="TRY56479.1"/>
    </source>
</evidence>
<reference evidence="3 4" key="1">
    <citation type="journal article" date="2019" name="Sci. Data">
        <title>Hybrid genome assembly and annotation of Danionella translucida.</title>
        <authorList>
            <person name="Kadobianskyi M."/>
            <person name="Schulze L."/>
            <person name="Schuelke M."/>
            <person name="Judkewitz B."/>
        </authorList>
    </citation>
    <scope>NUCLEOTIDE SEQUENCE [LARGE SCALE GENOMIC DNA]</scope>
    <source>
        <strain evidence="3 4">Bolton</strain>
    </source>
</reference>
<dbReference type="SMART" id="SM01026">
    <property type="entry name" value="Beach"/>
    <property type="match status" value="1"/>
</dbReference>
<dbReference type="OrthoDB" id="26681at2759"/>
<keyword evidence="1" id="KW-0853">WD repeat</keyword>